<dbReference type="InterPro" id="IPR003961">
    <property type="entry name" value="FN3_dom"/>
</dbReference>
<dbReference type="PANTHER" id="PTHR47135:SF3">
    <property type="entry name" value="FIBRONECTIN TYPE-III DOMAIN-CONTAINING PROTEIN"/>
    <property type="match status" value="1"/>
</dbReference>
<organism evidence="2 3">
    <name type="scientific">Breoghania corrubedonensis</name>
    <dbReference type="NCBI Taxonomy" id="665038"/>
    <lineage>
        <taxon>Bacteria</taxon>
        <taxon>Pseudomonadati</taxon>
        <taxon>Pseudomonadota</taxon>
        <taxon>Alphaproteobacteria</taxon>
        <taxon>Hyphomicrobiales</taxon>
        <taxon>Stappiaceae</taxon>
        <taxon>Breoghania</taxon>
    </lineage>
</organism>
<dbReference type="EMBL" id="QAYG01000011">
    <property type="protein sequence ID" value="PTW56591.1"/>
    <property type="molecule type" value="Genomic_DNA"/>
</dbReference>
<protein>
    <recommendedName>
        <fullName evidence="1">Fibronectin type-III domain-containing protein</fullName>
    </recommendedName>
</protein>
<dbReference type="OrthoDB" id="9773233at2"/>
<dbReference type="InterPro" id="IPR036116">
    <property type="entry name" value="FN3_sf"/>
</dbReference>
<name>A0A2T5UYP1_9HYPH</name>
<reference evidence="2 3" key="1">
    <citation type="submission" date="2018-04" db="EMBL/GenBank/DDBJ databases">
        <title>Genomic Encyclopedia of Archaeal and Bacterial Type Strains, Phase II (KMG-II): from individual species to whole genera.</title>
        <authorList>
            <person name="Goeker M."/>
        </authorList>
    </citation>
    <scope>NUCLEOTIDE SEQUENCE [LARGE SCALE GENOMIC DNA]</scope>
    <source>
        <strain evidence="2 3">DSM 23382</strain>
    </source>
</reference>
<dbReference type="SUPFAM" id="SSF49265">
    <property type="entry name" value="Fibronectin type III"/>
    <property type="match status" value="1"/>
</dbReference>
<comment type="caution">
    <text evidence="2">The sequence shown here is derived from an EMBL/GenBank/DDBJ whole genome shotgun (WGS) entry which is preliminary data.</text>
</comment>
<dbReference type="PANTHER" id="PTHR47135">
    <property type="entry name" value="FIBRONECTIN TYPE III DOMAIN-CONTAINING PROTEIN 7"/>
    <property type="match status" value="1"/>
</dbReference>
<feature type="domain" description="Fibronectin type-III" evidence="1">
    <location>
        <begin position="1152"/>
        <end position="1230"/>
    </location>
</feature>
<evidence type="ECO:0000313" key="3">
    <source>
        <dbReference type="Proteomes" id="UP000244081"/>
    </source>
</evidence>
<proteinExistence type="predicted"/>
<evidence type="ECO:0000259" key="1">
    <source>
        <dbReference type="SMART" id="SM00060"/>
    </source>
</evidence>
<gene>
    <name evidence="2" type="ORF">C8N35_11154</name>
</gene>
<evidence type="ECO:0000313" key="2">
    <source>
        <dbReference type="EMBL" id="PTW56591.1"/>
    </source>
</evidence>
<accession>A0A2T5UYP1</accession>
<dbReference type="Proteomes" id="UP000244081">
    <property type="component" value="Unassembled WGS sequence"/>
</dbReference>
<keyword evidence="3" id="KW-1185">Reference proteome</keyword>
<dbReference type="RefSeq" id="WP_107991632.1">
    <property type="nucleotide sequence ID" value="NZ_QAYG01000011.1"/>
</dbReference>
<feature type="domain" description="Fibronectin type-III" evidence="1">
    <location>
        <begin position="1066"/>
        <end position="1140"/>
    </location>
</feature>
<dbReference type="SMART" id="SM00060">
    <property type="entry name" value="FN3"/>
    <property type="match status" value="2"/>
</dbReference>
<sequence length="1649" mass="162740">MSVPVFSSVVYLSPWLPLPPGWSKVGLDVIVGSGAPLGQVLAGRLRQGGTTLKVGVGAGPTEVVLVPDAPLSAMLDYAVDVQWVASGTSPGSIQWNAGSYATAPVVTATVTLDEASVSGSTVSLAWDFGSTATQPAGANVSAYSDAGRSVGFTRVQGTSGTLTLSSSATLGAQLYLQAVMPIDGTPGTGFVAPFTMGPIVSGNPLPLAAPAVTSADFDGTRVTVGWTPPSAPTTGGTVGYDLVVQSAGSASRFAAASSGGLAVLGAGASSALSISGAVRFGAIAGAPGTALDLLTQAPAIDAIAVSGTSVSARVTFPAGTPSGASAAVKLLLNGVEKGSATATSSGVTVSLAGLTTSPTDGWTVVASMAATVSGAALTGPTSLPVEVLAAPPVIDAITMVPDAGDSTKWAVTVSAGAPPPAGASLAIALSQGGTAVASLSLSGSAVARFTLAQGTAAANTIDGSTVAQATASLTNGRATSPSAGATFIGSAPVISSVQNIGASDPTGQAQGLQLDVASAESGKAPVVRLMGNGATVATASGTSGGTHVNLPLDRPLDPSISWTVQARWTGGGVDASTFGGWSAPVAVLTATTSVVSADFDAGTLAVAIQPPQSSTPAQGAYIFAYDATGGQVRGANVIGTRATIALTPGTATWQAGAKPFQPLPASSNSRTIAPSSALAPLLLDAPSLSRLDYDGAVVSAAWSVVQDAAGNDATGAVIKVSDGAGSIVTQAAGSGSGEVAVQLSPGAQASAAVSVRATSDAGGIHASGAYSAAATPLVAAPTVGTVSVDVAGGTVAAVLTPPTDVPAGTTYQGWLMAGDHQVAGPESGSTSLGFTYAAAGVSGLSIVAQATATIDSIALTGPKSVPVPVLAIAPEFVGVTIAPSTTAGDWQLDAVWAPPADGSAVTTYTLKLDKDGGTNVFEQSFGSATSGAKSFAASAVSTTAANPLTLWATSANGSTTPAASLDVWFAAPAFSAMTAGATQVTAQWSAAAGPENAAYRLNLLDAANGAVLAGVTTTATSGGIATGDLGLDPGGSYKLALAVISGPVTFVPDDDGTAKTRPSLLLARPQGLVAATDASTRKATITWQAVSGASGYTVSFSDGRAAVAVTAATYALTTALDPGDDLAVSVTANIVADGVTSTGPASSWLVIPTAAPALTSADCDGGSVSASWQEVAGAVGYVATLLDKDGNSAGTSAQVAALSVVFDATLEASSGPYTVVVQAVTAAGTGLPSDALPVFTAAWFISTQAPADAPPNIYPASTLALEPEEITLYLPALAAQTITVDPVGPFALAANTDTGSKDAFPYTLTMAADSDVWAFTADGNPLPPIRPDLKTNYVNFLKAAETAGASPSGISILQQAISRGMPQTFDESHYYAYGLDLTGGKGTGSIDLRQGLVLRVGFADYTNVWSGDTNSWLNGFGGGSPNDYDVADGLSGSGAWQLSMDAFTAQLTASGAMTVSPPTTLVSAATAAGVADAADLFFPGFPNPFYRLFFPGELQTPTSTGSVATTSNFGLASAATYTALASSSNTPGTNTPVAYFRGRAVLRMMVRVRINDMELVVPLGTTLGNLLDRYGVRPPASPVKLAGVSLERGGGPGVAVFGTSPTPPAAVYDSARRHRVRLDWGTMATYGGPVDATNLPLLHGDRIEF</sequence>